<sequence length="497" mass="53063">MDTSASTSVMPSQAPPSTTDSSAPTQVLFSNDHTTISFDPSVDSDGNPSLNQGFIYIETSDEPQDINITVGPDNTLTAYVNGTPHKLPFTATGEQQYLSIFAGAGNDWIRIDPRVEANVLIHAGDGNDVIFVGGGQTSVFGGPGNDYIMMGSGAGVAHGEDGDDVLLAGTGHASLSGGKGDDQLYAMYPNTPLRQVFLNGDQGNDRLYAGTGKNVLNGGPGDDTLVGHRHTAFYTGAGKDTVKSYSATDKIYAKTSDTICNTSNAAVTHIQYNDSGRHGLKIEGSEYFIEQVENYLEQLRGSPAGQVVLAKMDSLAQQIGAPVTIKMSEYVGRNDYAFRNTHTDNITVDDLEALNTSPKFGYIKEGKAGSVATHALLHFHTDAFNKDIISPPVIALFHELIHAFNGGTGTFIPGTQAVVGEDGKPVIIDGEPMEVENSEYQAIGLETQNPPFDFDNNPLTPPTSTNPAPFTENAVRAEMGVPLRDRYQREEPPQKTP</sequence>
<feature type="region of interest" description="Disordered" evidence="4">
    <location>
        <begin position="1"/>
        <end position="25"/>
    </location>
</feature>
<name>A0A7Y8G1M4_9PSED</name>
<dbReference type="Proteomes" id="UP000585226">
    <property type="component" value="Unassembled WGS sequence"/>
</dbReference>
<organism evidence="5 6">
    <name type="scientific">Pseudomonas reactans</name>
    <dbReference type="NCBI Taxonomy" id="117680"/>
    <lineage>
        <taxon>Bacteria</taxon>
        <taxon>Pseudomonadati</taxon>
        <taxon>Pseudomonadota</taxon>
        <taxon>Gammaproteobacteria</taxon>
        <taxon>Pseudomonadales</taxon>
        <taxon>Pseudomonadaceae</taxon>
        <taxon>Pseudomonas</taxon>
    </lineage>
</organism>
<comment type="subcellular location">
    <subcellularLocation>
        <location evidence="1">Secreted</location>
    </subcellularLocation>
</comment>
<protein>
    <submittedName>
        <fullName evidence="5">Hemolysin</fullName>
    </submittedName>
</protein>
<dbReference type="SUPFAM" id="SSF51120">
    <property type="entry name" value="beta-Roll"/>
    <property type="match status" value="2"/>
</dbReference>
<dbReference type="InterPro" id="IPR028208">
    <property type="entry name" value="Effector_pro_NleD-like"/>
</dbReference>
<comment type="caution">
    <text evidence="5">The sequence shown here is derived from an EMBL/GenBank/DDBJ whole genome shotgun (WGS) entry which is preliminary data.</text>
</comment>
<dbReference type="PANTHER" id="PTHR38340">
    <property type="entry name" value="S-LAYER PROTEIN"/>
    <property type="match status" value="1"/>
</dbReference>
<gene>
    <name evidence="5" type="ORF">HX893_14375</name>
</gene>
<dbReference type="RefSeq" id="WP_177111530.1">
    <property type="nucleotide sequence ID" value="NZ_JACASD010000030.1"/>
</dbReference>
<dbReference type="InterPro" id="IPR050557">
    <property type="entry name" value="RTX_toxin/Mannuronan_C5-epim"/>
</dbReference>
<feature type="region of interest" description="Disordered" evidence="4">
    <location>
        <begin position="447"/>
        <end position="497"/>
    </location>
</feature>
<dbReference type="AlphaFoldDB" id="A0A7Y8G1M4"/>
<evidence type="ECO:0000313" key="5">
    <source>
        <dbReference type="EMBL" id="NWE89314.1"/>
    </source>
</evidence>
<evidence type="ECO:0000256" key="4">
    <source>
        <dbReference type="SAM" id="MobiDB-lite"/>
    </source>
</evidence>
<dbReference type="PANTHER" id="PTHR38340:SF1">
    <property type="entry name" value="S-LAYER PROTEIN"/>
    <property type="match status" value="1"/>
</dbReference>
<evidence type="ECO:0000256" key="3">
    <source>
        <dbReference type="ARBA" id="ARBA00022837"/>
    </source>
</evidence>
<reference evidence="5 6" key="1">
    <citation type="submission" date="2020-04" db="EMBL/GenBank/DDBJ databases">
        <title>Molecular characterization of pseudomonads from Agaricus bisporus reveal novel blotch 2 pathogens in Western Europe.</title>
        <authorList>
            <person name="Taparia T."/>
            <person name="Krijger M."/>
            <person name="Haynes E."/>
            <person name="Elpinstone J.G."/>
            <person name="Noble R."/>
            <person name="Van Der Wolf J."/>
        </authorList>
    </citation>
    <scope>NUCLEOTIDE SEQUENCE [LARGE SCALE GENOMIC DNA]</scope>
    <source>
        <strain evidence="5 6">P8021</strain>
    </source>
</reference>
<dbReference type="Gene3D" id="2.150.10.10">
    <property type="entry name" value="Serralysin-like metalloprotease, C-terminal"/>
    <property type="match status" value="2"/>
</dbReference>
<feature type="compositionally biased region" description="Low complexity" evidence="4">
    <location>
        <begin position="456"/>
        <end position="469"/>
    </location>
</feature>
<dbReference type="InterPro" id="IPR011049">
    <property type="entry name" value="Serralysin-like_metalloprot_C"/>
</dbReference>
<evidence type="ECO:0000313" key="6">
    <source>
        <dbReference type="Proteomes" id="UP000585226"/>
    </source>
</evidence>
<dbReference type="InterPro" id="IPR001343">
    <property type="entry name" value="Hemolysn_Ca-bd"/>
</dbReference>
<evidence type="ECO:0000256" key="1">
    <source>
        <dbReference type="ARBA" id="ARBA00004613"/>
    </source>
</evidence>
<dbReference type="Pfam" id="PF00353">
    <property type="entry name" value="HemolysinCabind"/>
    <property type="match status" value="3"/>
</dbReference>
<keyword evidence="2" id="KW-0964">Secreted</keyword>
<dbReference type="GO" id="GO:0005576">
    <property type="term" value="C:extracellular region"/>
    <property type="evidence" value="ECO:0007669"/>
    <property type="project" value="UniProtKB-SubCell"/>
</dbReference>
<keyword evidence="3" id="KW-0106">Calcium</keyword>
<accession>A0A7Y8G1M4</accession>
<proteinExistence type="predicted"/>
<dbReference type="EMBL" id="JACASD010000030">
    <property type="protein sequence ID" value="NWE89314.1"/>
    <property type="molecule type" value="Genomic_DNA"/>
</dbReference>
<feature type="compositionally biased region" description="Basic and acidic residues" evidence="4">
    <location>
        <begin position="483"/>
        <end position="497"/>
    </location>
</feature>
<evidence type="ECO:0000256" key="2">
    <source>
        <dbReference type="ARBA" id="ARBA00022525"/>
    </source>
</evidence>
<dbReference type="PRINTS" id="PR00313">
    <property type="entry name" value="CABNDNGRPT"/>
</dbReference>
<dbReference type="GO" id="GO:0005509">
    <property type="term" value="F:calcium ion binding"/>
    <property type="evidence" value="ECO:0007669"/>
    <property type="project" value="InterPro"/>
</dbReference>
<dbReference type="Pfam" id="PF14891">
    <property type="entry name" value="Peptidase_M91"/>
    <property type="match status" value="1"/>
</dbReference>